<keyword evidence="2" id="KW-0433">Leucine-rich repeat</keyword>
<reference evidence="5 6" key="1">
    <citation type="submission" date="2016-03" db="EMBL/GenBank/DDBJ databases">
        <title>Choanephora cucurbitarum.</title>
        <authorList>
            <person name="Min B."/>
            <person name="Park H."/>
            <person name="Park J.-H."/>
            <person name="Shin H.-D."/>
            <person name="Choi I.-G."/>
        </authorList>
    </citation>
    <scope>NUCLEOTIDE SEQUENCE [LARGE SCALE GENOMIC DNA]</scope>
    <source>
        <strain evidence="5 6">KUS-F28377</strain>
    </source>
</reference>
<dbReference type="AlphaFoldDB" id="A0A1C7NHX3"/>
<dbReference type="SMART" id="SM00368">
    <property type="entry name" value="LRR_RI"/>
    <property type="match status" value="9"/>
</dbReference>
<dbReference type="GO" id="GO:0006913">
    <property type="term" value="P:nucleocytoplasmic transport"/>
    <property type="evidence" value="ECO:0007669"/>
    <property type="project" value="TreeGrafter"/>
</dbReference>
<evidence type="ECO:0000256" key="4">
    <source>
        <dbReference type="SAM" id="MobiDB-lite"/>
    </source>
</evidence>
<dbReference type="InterPro" id="IPR032675">
    <property type="entry name" value="LRR_dom_sf"/>
</dbReference>
<accession>A0A1C7NHX3</accession>
<dbReference type="GO" id="GO:0048471">
    <property type="term" value="C:perinuclear region of cytoplasm"/>
    <property type="evidence" value="ECO:0007669"/>
    <property type="project" value="TreeGrafter"/>
</dbReference>
<dbReference type="InParanoid" id="A0A1C7NHX3"/>
<dbReference type="GO" id="GO:0005829">
    <property type="term" value="C:cytosol"/>
    <property type="evidence" value="ECO:0007669"/>
    <property type="project" value="TreeGrafter"/>
</dbReference>
<feature type="region of interest" description="Disordered" evidence="4">
    <location>
        <begin position="510"/>
        <end position="601"/>
    </location>
</feature>
<keyword evidence="1" id="KW-0343">GTPase activation</keyword>
<dbReference type="PANTHER" id="PTHR24113">
    <property type="entry name" value="RAN GTPASE-ACTIVATING PROTEIN 1"/>
    <property type="match status" value="1"/>
</dbReference>
<feature type="compositionally biased region" description="Polar residues" evidence="4">
    <location>
        <begin position="577"/>
        <end position="601"/>
    </location>
</feature>
<dbReference type="InterPro" id="IPR027038">
    <property type="entry name" value="RanGap"/>
</dbReference>
<evidence type="ECO:0000256" key="1">
    <source>
        <dbReference type="ARBA" id="ARBA00022468"/>
    </source>
</evidence>
<dbReference type="SUPFAM" id="SSF52047">
    <property type="entry name" value="RNI-like"/>
    <property type="match status" value="1"/>
</dbReference>
<dbReference type="InterPro" id="IPR001611">
    <property type="entry name" value="Leu-rich_rpt"/>
</dbReference>
<keyword evidence="3" id="KW-0677">Repeat</keyword>
<protein>
    <submittedName>
        <fullName evidence="5">Protein phosphatase 1 regulatory subunit 37</fullName>
    </submittedName>
</protein>
<evidence type="ECO:0000256" key="3">
    <source>
        <dbReference type="ARBA" id="ARBA00022737"/>
    </source>
</evidence>
<dbReference type="PANTHER" id="PTHR24113:SF12">
    <property type="entry name" value="RAN GTPASE-ACTIVATING PROTEIN 1"/>
    <property type="match status" value="1"/>
</dbReference>
<evidence type="ECO:0000313" key="6">
    <source>
        <dbReference type="Proteomes" id="UP000093000"/>
    </source>
</evidence>
<sequence>MSNPKSILKFRPEINATVPKPIVTSPTRPASGSNWLSRIQSKLYSQQFVSHSNSEDTSEPDLENPLLFVKQDLKRVTFPISNMATEFPFYSDDSPRDETFEKFKKQRELEPVPEPPVLLSELTSQYEHACIRREEVCIDRFRALLKENRTATQLKSIDLSRQSITQLQAYPFSDILLLKFGLRRLNLSNCRLEDEAIRMILCSLLVSNTVTDINISRNNFKCKGYKYIALFIKESKTLETINLSYSMIDRKGMHYLSQGFQYARSLSKLILDHCQIRPIPEAFEIFSEGIYHSTSIHSLSLRNNQLAPPHGTWISNLIAPNPDSTLHGLVELDLSGNNLGFMIAPLASVLRHNTSLLQLNLANTQISYEGLSVLSNALLENKSLESLDLSDNPLSQQSDEGILALKTTLARNSSLQSLNLSNTQLDSSATITLAEALPENRSLTRLDLSKNPHIEMAGVLALAISIKMNHTLTFLDINIPVKKPSDEELANLQNDIVAVCTTNMLRKVEAQKSQNNKNEAQKEEKEEPVLEQKSVEEEVALPSPSSSSSLSSSNISTLDNHTGLPSTNKLDDDTPLSEANNTSELVLDTNTNQDTTEMLSS</sequence>
<proteinExistence type="predicted"/>
<dbReference type="Proteomes" id="UP000093000">
    <property type="component" value="Unassembled WGS sequence"/>
</dbReference>
<organism evidence="5 6">
    <name type="scientific">Choanephora cucurbitarum</name>
    <dbReference type="NCBI Taxonomy" id="101091"/>
    <lineage>
        <taxon>Eukaryota</taxon>
        <taxon>Fungi</taxon>
        <taxon>Fungi incertae sedis</taxon>
        <taxon>Mucoromycota</taxon>
        <taxon>Mucoromycotina</taxon>
        <taxon>Mucoromycetes</taxon>
        <taxon>Mucorales</taxon>
        <taxon>Mucorineae</taxon>
        <taxon>Choanephoraceae</taxon>
        <taxon>Choanephoroideae</taxon>
        <taxon>Choanephora</taxon>
    </lineage>
</organism>
<dbReference type="GO" id="GO:0005634">
    <property type="term" value="C:nucleus"/>
    <property type="evidence" value="ECO:0007669"/>
    <property type="project" value="TreeGrafter"/>
</dbReference>
<dbReference type="GO" id="GO:0031267">
    <property type="term" value="F:small GTPase binding"/>
    <property type="evidence" value="ECO:0007669"/>
    <property type="project" value="TreeGrafter"/>
</dbReference>
<dbReference type="Pfam" id="PF13516">
    <property type="entry name" value="LRR_6"/>
    <property type="match status" value="4"/>
</dbReference>
<feature type="compositionally biased region" description="Low complexity" evidence="4">
    <location>
        <begin position="541"/>
        <end position="553"/>
    </location>
</feature>
<dbReference type="GO" id="GO:0005096">
    <property type="term" value="F:GTPase activator activity"/>
    <property type="evidence" value="ECO:0007669"/>
    <property type="project" value="UniProtKB-KW"/>
</dbReference>
<name>A0A1C7NHX3_9FUNG</name>
<gene>
    <name evidence="5" type="primary">F28C1.3</name>
    <name evidence="5" type="ORF">A0J61_03370</name>
</gene>
<dbReference type="OrthoDB" id="120976at2759"/>
<keyword evidence="6" id="KW-1185">Reference proteome</keyword>
<dbReference type="PROSITE" id="PS51450">
    <property type="entry name" value="LRR"/>
    <property type="match status" value="1"/>
</dbReference>
<feature type="compositionally biased region" description="Basic and acidic residues" evidence="4">
    <location>
        <begin position="519"/>
        <end position="536"/>
    </location>
</feature>
<comment type="caution">
    <text evidence="5">The sequence shown here is derived from an EMBL/GenBank/DDBJ whole genome shotgun (WGS) entry which is preliminary data.</text>
</comment>
<dbReference type="EMBL" id="LUGH01000143">
    <property type="protein sequence ID" value="OBZ88590.1"/>
    <property type="molecule type" value="Genomic_DNA"/>
</dbReference>
<feature type="compositionally biased region" description="Polar residues" evidence="4">
    <location>
        <begin position="554"/>
        <end position="568"/>
    </location>
</feature>
<evidence type="ECO:0000313" key="5">
    <source>
        <dbReference type="EMBL" id="OBZ88590.1"/>
    </source>
</evidence>
<dbReference type="Gene3D" id="3.80.10.10">
    <property type="entry name" value="Ribonuclease Inhibitor"/>
    <property type="match status" value="3"/>
</dbReference>
<evidence type="ECO:0000256" key="2">
    <source>
        <dbReference type="ARBA" id="ARBA00022614"/>
    </source>
</evidence>